<dbReference type="PROSITE" id="PS51162">
    <property type="entry name" value="THYROGLOBULIN_1_2"/>
    <property type="match status" value="2"/>
</dbReference>
<evidence type="ECO:0000313" key="8">
    <source>
        <dbReference type="Proteomes" id="UP000076407"/>
    </source>
</evidence>
<dbReference type="SUPFAM" id="SSF57610">
    <property type="entry name" value="Thyroglobulin type-1 domain"/>
    <property type="match status" value="4"/>
</dbReference>
<dbReference type="PANTHER" id="PTHR12352">
    <property type="entry name" value="SECRETED MODULAR CALCIUM-BINDING PROTEIN"/>
    <property type="match status" value="1"/>
</dbReference>
<keyword evidence="4" id="KW-1015">Disulfide bond</keyword>
<dbReference type="Proteomes" id="UP000076407">
    <property type="component" value="Unassembled WGS sequence"/>
</dbReference>
<feature type="domain" description="Thyroglobulin type-1" evidence="6">
    <location>
        <begin position="162"/>
        <end position="233"/>
    </location>
</feature>
<dbReference type="SMART" id="SM00211">
    <property type="entry name" value="TY"/>
    <property type="match status" value="4"/>
</dbReference>
<dbReference type="GO" id="GO:0005604">
    <property type="term" value="C:basement membrane"/>
    <property type="evidence" value="ECO:0007669"/>
    <property type="project" value="TreeGrafter"/>
</dbReference>
<dbReference type="EnsemblMetazoa" id="AQUA001986-RA">
    <property type="protein sequence ID" value="AQUA001986-PA"/>
    <property type="gene ID" value="AQUA001986"/>
</dbReference>
<dbReference type="SUPFAM" id="SSF57184">
    <property type="entry name" value="Growth factor receptor domain"/>
    <property type="match status" value="1"/>
</dbReference>
<dbReference type="VEuPathDB" id="VectorBase:AQUA001986"/>
<keyword evidence="2" id="KW-0964">Secreted</keyword>
<dbReference type="PANTHER" id="PTHR12352:SF24">
    <property type="entry name" value="THYROGLOBULIN TYPE-1 DOMAIN-CONTAINING PROTEIN"/>
    <property type="match status" value="1"/>
</dbReference>
<dbReference type="InterPro" id="IPR000716">
    <property type="entry name" value="Thyroglobulin_1"/>
</dbReference>
<evidence type="ECO:0000256" key="3">
    <source>
        <dbReference type="ARBA" id="ARBA00022737"/>
    </source>
</evidence>
<evidence type="ECO:0000256" key="5">
    <source>
        <dbReference type="PROSITE-ProRule" id="PRU00500"/>
    </source>
</evidence>
<dbReference type="AlphaFoldDB" id="A0A182WWS8"/>
<evidence type="ECO:0000259" key="6">
    <source>
        <dbReference type="PROSITE" id="PS51162"/>
    </source>
</evidence>
<evidence type="ECO:0000256" key="4">
    <source>
        <dbReference type="ARBA" id="ARBA00023157"/>
    </source>
</evidence>
<sequence>MYAKQNAGDAPVDGAVPLRAEAVSEKVAFDCSLNGIVKMFRLSNALVLGLLSLATVTLAQQLELAKNYVCTEDFCDNYRESNECDALKTACRVQNATHNGIIFPSATPCSCCKTCVENLKLGDDCSVGGLGYPVPAGICGPGLYCKVAEGDEHPTCQPMLESSKCYTAQKQFDDQRQAGLIGHLMQRPECDGDGNFQPVRCIPGQTCYCVDEEGKRIFGEAVHTASIQISMRCECSRLAAKARTLLNSQYPVLTSRCDSKGSFDQLQCVDDMCVCVDMHTGRPTSDLRNVTRGLSALPCFDKRLHENTTYLRDCENVKITQIYDISEYATEDYNVLEFERDICQPDGFYDRIQLHPTGGYLYCSDRDGAPIESYRAPVNSRLATTMNCKCARARKLLIDSKSLEVPECCPNGNYKRLACRRGECYCVDEDGGQVGVERPEKDKQRLPCYNEGDYCPVS</sequence>
<dbReference type="InterPro" id="IPR009030">
    <property type="entry name" value="Growth_fac_rcpt_cys_sf"/>
</dbReference>
<name>A0A182WWS8_ANOQN</name>
<keyword evidence="3" id="KW-0677">Repeat</keyword>
<protein>
    <recommendedName>
        <fullName evidence="6">Thyroglobulin type-1 domain-containing protein</fullName>
    </recommendedName>
</protein>
<dbReference type="Pfam" id="PF00086">
    <property type="entry name" value="Thyroglobulin_1"/>
    <property type="match status" value="4"/>
</dbReference>
<comment type="caution">
    <text evidence="5">Lacks conserved residue(s) required for the propagation of feature annotation.</text>
</comment>
<organism evidence="7 8">
    <name type="scientific">Anopheles quadriannulatus</name>
    <name type="common">Mosquito</name>
    <dbReference type="NCBI Taxonomy" id="34691"/>
    <lineage>
        <taxon>Eukaryota</taxon>
        <taxon>Metazoa</taxon>
        <taxon>Ecdysozoa</taxon>
        <taxon>Arthropoda</taxon>
        <taxon>Hexapoda</taxon>
        <taxon>Insecta</taxon>
        <taxon>Pterygota</taxon>
        <taxon>Neoptera</taxon>
        <taxon>Endopterygota</taxon>
        <taxon>Diptera</taxon>
        <taxon>Nematocera</taxon>
        <taxon>Culicoidea</taxon>
        <taxon>Culicidae</taxon>
        <taxon>Anophelinae</taxon>
        <taxon>Anopheles</taxon>
    </lineage>
</organism>
<keyword evidence="8" id="KW-1185">Reference proteome</keyword>
<proteinExistence type="predicted"/>
<comment type="subcellular location">
    <subcellularLocation>
        <location evidence="1">Secreted</location>
    </subcellularLocation>
</comment>
<feature type="domain" description="Thyroglobulin type-1" evidence="6">
    <location>
        <begin position="385"/>
        <end position="448"/>
    </location>
</feature>
<dbReference type="GO" id="GO:0005615">
    <property type="term" value="C:extracellular space"/>
    <property type="evidence" value="ECO:0007669"/>
    <property type="project" value="TreeGrafter"/>
</dbReference>
<evidence type="ECO:0000256" key="2">
    <source>
        <dbReference type="ARBA" id="ARBA00022525"/>
    </source>
</evidence>
<dbReference type="InterPro" id="IPR036857">
    <property type="entry name" value="Thyroglobulin_1_sf"/>
</dbReference>
<evidence type="ECO:0000313" key="7">
    <source>
        <dbReference type="EnsemblMetazoa" id="AQUA001986-PA"/>
    </source>
</evidence>
<dbReference type="Gene3D" id="4.10.800.10">
    <property type="entry name" value="Thyroglobulin type-1"/>
    <property type="match status" value="4"/>
</dbReference>
<accession>A0A182WWS8</accession>
<dbReference type="InterPro" id="IPR051950">
    <property type="entry name" value="Dev_reg/Prot_inhib"/>
</dbReference>
<reference evidence="7" key="1">
    <citation type="submission" date="2020-05" db="UniProtKB">
        <authorList>
            <consortium name="EnsemblMetazoa"/>
        </authorList>
    </citation>
    <scope>IDENTIFICATION</scope>
    <source>
        <strain evidence="7">SANGQUA</strain>
    </source>
</reference>
<evidence type="ECO:0000256" key="1">
    <source>
        <dbReference type="ARBA" id="ARBA00004613"/>
    </source>
</evidence>
<dbReference type="GO" id="GO:0007160">
    <property type="term" value="P:cell-matrix adhesion"/>
    <property type="evidence" value="ECO:0007669"/>
    <property type="project" value="TreeGrafter"/>
</dbReference>